<gene>
    <name evidence="3" type="ORF">GJ668_04965</name>
</gene>
<proteinExistence type="predicted"/>
<sequence length="195" mass="20872">MQPIVRPILTATGLCLLMSLTSAQASSDDPMTEQAKGLIKQFAGQLQSELKAAIQTGGPVEAVAVCKEHAPVIAAELSESSGWSVGRVSLKARNTTLGTPDVWETQVLESFETRLADGQPADTLSQAEVIEDDQGRTFRFMKAIPTGEVCLACHGEAISEPVAQALDEYYPNDQARGFKIGDIRGAFTLSKPLHD</sequence>
<evidence type="ECO:0000259" key="2">
    <source>
        <dbReference type="Pfam" id="PF11845"/>
    </source>
</evidence>
<dbReference type="Pfam" id="PF11845">
    <property type="entry name" value="Tll0287-like"/>
    <property type="match status" value="1"/>
</dbReference>
<dbReference type="InterPro" id="IPR021796">
    <property type="entry name" value="Tll0287-like_dom"/>
</dbReference>
<evidence type="ECO:0000313" key="4">
    <source>
        <dbReference type="Proteomes" id="UP000434044"/>
    </source>
</evidence>
<comment type="caution">
    <text evidence="3">The sequence shown here is derived from an EMBL/GenBank/DDBJ whole genome shotgun (WGS) entry which is preliminary data.</text>
</comment>
<accession>A0A6N8ECT6</accession>
<feature type="domain" description="Tll0287-like" evidence="2">
    <location>
        <begin position="28"/>
        <end position="192"/>
    </location>
</feature>
<dbReference type="RefSeq" id="WP_155449010.1">
    <property type="nucleotide sequence ID" value="NZ_WNKT01000006.1"/>
</dbReference>
<keyword evidence="4" id="KW-1185">Reference proteome</keyword>
<feature type="chain" id="PRO_5027063896" evidence="1">
    <location>
        <begin position="26"/>
        <end position="195"/>
    </location>
</feature>
<dbReference type="OrthoDB" id="9797588at2"/>
<reference evidence="3 4" key="1">
    <citation type="submission" date="2019-11" db="EMBL/GenBank/DDBJ databases">
        <title>Whole-genome sequence of the anaerobic purple sulfur bacterium Allochromatium palmeri DSM 15591.</title>
        <authorList>
            <person name="Kyndt J.A."/>
            <person name="Meyer T.E."/>
        </authorList>
    </citation>
    <scope>NUCLEOTIDE SEQUENCE [LARGE SCALE GENOMIC DNA]</scope>
    <source>
        <strain evidence="3 4">DSM 15591</strain>
    </source>
</reference>
<dbReference type="AlphaFoldDB" id="A0A6N8ECT6"/>
<dbReference type="EMBL" id="WNKT01000006">
    <property type="protein sequence ID" value="MTW20446.1"/>
    <property type="molecule type" value="Genomic_DNA"/>
</dbReference>
<name>A0A6N8ECT6_9GAMM</name>
<protein>
    <submittedName>
        <fullName evidence="3">DUF3365 domain-containing protein</fullName>
    </submittedName>
</protein>
<evidence type="ECO:0000313" key="3">
    <source>
        <dbReference type="EMBL" id="MTW20446.1"/>
    </source>
</evidence>
<evidence type="ECO:0000256" key="1">
    <source>
        <dbReference type="SAM" id="SignalP"/>
    </source>
</evidence>
<feature type="signal peptide" evidence="1">
    <location>
        <begin position="1"/>
        <end position="25"/>
    </location>
</feature>
<dbReference type="Proteomes" id="UP000434044">
    <property type="component" value="Unassembled WGS sequence"/>
</dbReference>
<organism evidence="3 4">
    <name type="scientific">Allochromatium palmeri</name>
    <dbReference type="NCBI Taxonomy" id="231048"/>
    <lineage>
        <taxon>Bacteria</taxon>
        <taxon>Pseudomonadati</taxon>
        <taxon>Pseudomonadota</taxon>
        <taxon>Gammaproteobacteria</taxon>
        <taxon>Chromatiales</taxon>
        <taxon>Chromatiaceae</taxon>
        <taxon>Allochromatium</taxon>
    </lineage>
</organism>
<keyword evidence="1" id="KW-0732">Signal</keyword>